<comment type="caution">
    <text evidence="2">The sequence shown here is derived from an EMBL/GenBank/DDBJ whole genome shotgun (WGS) entry which is preliminary data.</text>
</comment>
<dbReference type="PANTHER" id="PTHR34427:SF5">
    <property type="entry name" value="DUF4283 DOMAIN-CONTAINING PROTEIN"/>
    <property type="match status" value="1"/>
</dbReference>
<proteinExistence type="predicted"/>
<gene>
    <name evidence="2" type="ORF">M0R45_027683</name>
</gene>
<evidence type="ECO:0000313" key="3">
    <source>
        <dbReference type="Proteomes" id="UP001457282"/>
    </source>
</evidence>
<feature type="region of interest" description="Disordered" evidence="1">
    <location>
        <begin position="406"/>
        <end position="425"/>
    </location>
</feature>
<accession>A0AAW1X134</accession>
<dbReference type="EMBL" id="JBEDUW010000005">
    <property type="protein sequence ID" value="KAK9930650.1"/>
    <property type="molecule type" value="Genomic_DNA"/>
</dbReference>
<dbReference type="Proteomes" id="UP001457282">
    <property type="component" value="Unassembled WGS sequence"/>
</dbReference>
<sequence>MPTLLKLPIKGQSEVFLYEWVHGLTNNWKKVVSYGGWIAVKGLPLHWWSSKFFKPIGDTCGGFIEVDKRTENFKLLFEARIKVKENEIGFLPESVKLTEGNQSYIIRIHPLSWAIQPVNARRSEEHLLVLGENSFSEAGAGSFFGVSVDRNGGRRSTICLPASLNVPVGELPQLGAIRGNGLMEDVQKASEDVLENRLEDTRSSWKNKEQSREGKKLGTEYSIQNNVHVELNAVGSQPSVEVENRTLPRRRSEGDLFNSKRVTGGSPIVTPNFLRKFGQGQRLKIKVLKPIDFESRKTQPADVGASVLVDNNSVLRVDDDDIEEESLIKNNLLLEDLQQVFSGTGRKGVSAKEDEEGVSFEEELEKEERDWSSNLFVGEDVIDRYEEGIGLSAQVLDGFLCSEEESEFSEDDLSSIEGDKVDDPLEDKGFSLGDFC</sequence>
<evidence type="ECO:0000313" key="2">
    <source>
        <dbReference type="EMBL" id="KAK9930650.1"/>
    </source>
</evidence>
<evidence type="ECO:0000256" key="1">
    <source>
        <dbReference type="SAM" id="MobiDB-lite"/>
    </source>
</evidence>
<protein>
    <recommendedName>
        <fullName evidence="4">DUF4283 domain-containing protein</fullName>
    </recommendedName>
</protein>
<reference evidence="2 3" key="1">
    <citation type="journal article" date="2023" name="G3 (Bethesda)">
        <title>A chromosome-length genome assembly and annotation of blackberry (Rubus argutus, cv. 'Hillquist').</title>
        <authorList>
            <person name="Bruna T."/>
            <person name="Aryal R."/>
            <person name="Dudchenko O."/>
            <person name="Sargent D.J."/>
            <person name="Mead D."/>
            <person name="Buti M."/>
            <person name="Cavallini A."/>
            <person name="Hytonen T."/>
            <person name="Andres J."/>
            <person name="Pham M."/>
            <person name="Weisz D."/>
            <person name="Mascagni F."/>
            <person name="Usai G."/>
            <person name="Natali L."/>
            <person name="Bassil N."/>
            <person name="Fernandez G.E."/>
            <person name="Lomsadze A."/>
            <person name="Armour M."/>
            <person name="Olukolu B."/>
            <person name="Poorten T."/>
            <person name="Britton C."/>
            <person name="Davik J."/>
            <person name="Ashrafi H."/>
            <person name="Aiden E.L."/>
            <person name="Borodovsky M."/>
            <person name="Worthington M."/>
        </authorList>
    </citation>
    <scope>NUCLEOTIDE SEQUENCE [LARGE SCALE GENOMIC DNA]</scope>
    <source>
        <strain evidence="2">PI 553951</strain>
    </source>
</reference>
<dbReference type="AlphaFoldDB" id="A0AAW1X134"/>
<evidence type="ECO:0008006" key="4">
    <source>
        <dbReference type="Google" id="ProtNLM"/>
    </source>
</evidence>
<dbReference type="PANTHER" id="PTHR34427">
    <property type="entry name" value="DUF4283 DOMAIN PROTEIN"/>
    <property type="match status" value="1"/>
</dbReference>
<keyword evidence="3" id="KW-1185">Reference proteome</keyword>
<organism evidence="2 3">
    <name type="scientific">Rubus argutus</name>
    <name type="common">Southern blackberry</name>
    <dbReference type="NCBI Taxonomy" id="59490"/>
    <lineage>
        <taxon>Eukaryota</taxon>
        <taxon>Viridiplantae</taxon>
        <taxon>Streptophyta</taxon>
        <taxon>Embryophyta</taxon>
        <taxon>Tracheophyta</taxon>
        <taxon>Spermatophyta</taxon>
        <taxon>Magnoliopsida</taxon>
        <taxon>eudicotyledons</taxon>
        <taxon>Gunneridae</taxon>
        <taxon>Pentapetalae</taxon>
        <taxon>rosids</taxon>
        <taxon>fabids</taxon>
        <taxon>Rosales</taxon>
        <taxon>Rosaceae</taxon>
        <taxon>Rosoideae</taxon>
        <taxon>Rosoideae incertae sedis</taxon>
        <taxon>Rubus</taxon>
    </lineage>
</organism>
<name>A0AAW1X134_RUBAR</name>